<feature type="compositionally biased region" description="Polar residues" evidence="1">
    <location>
        <begin position="17"/>
        <end position="34"/>
    </location>
</feature>
<sequence length="65" mass="7209">MYFAARGSPDFFPTPSTPRSHSAWPTPNTATVQTEPVKIEDSRDAPRIPCPVAKFHIILVCGLRE</sequence>
<protein>
    <submittedName>
        <fullName evidence="2">Uncharacterized protein</fullName>
    </submittedName>
</protein>
<keyword evidence="3" id="KW-1185">Reference proteome</keyword>
<dbReference type="AlphaFoldDB" id="A0A3N4JN60"/>
<proteinExistence type="predicted"/>
<feature type="region of interest" description="Disordered" evidence="1">
    <location>
        <begin position="1"/>
        <end position="43"/>
    </location>
</feature>
<reference evidence="2 3" key="1">
    <citation type="journal article" date="2018" name="Nat. Ecol. Evol.">
        <title>Pezizomycetes genomes reveal the molecular basis of ectomycorrhizal truffle lifestyle.</title>
        <authorList>
            <person name="Murat C."/>
            <person name="Payen T."/>
            <person name="Noel B."/>
            <person name="Kuo A."/>
            <person name="Morin E."/>
            <person name="Chen J."/>
            <person name="Kohler A."/>
            <person name="Krizsan K."/>
            <person name="Balestrini R."/>
            <person name="Da Silva C."/>
            <person name="Montanini B."/>
            <person name="Hainaut M."/>
            <person name="Levati E."/>
            <person name="Barry K.W."/>
            <person name="Belfiori B."/>
            <person name="Cichocki N."/>
            <person name="Clum A."/>
            <person name="Dockter R.B."/>
            <person name="Fauchery L."/>
            <person name="Guy J."/>
            <person name="Iotti M."/>
            <person name="Le Tacon F."/>
            <person name="Lindquist E.A."/>
            <person name="Lipzen A."/>
            <person name="Malagnac F."/>
            <person name="Mello A."/>
            <person name="Molinier V."/>
            <person name="Miyauchi S."/>
            <person name="Poulain J."/>
            <person name="Riccioni C."/>
            <person name="Rubini A."/>
            <person name="Sitrit Y."/>
            <person name="Splivallo R."/>
            <person name="Traeger S."/>
            <person name="Wang M."/>
            <person name="Zifcakova L."/>
            <person name="Wipf D."/>
            <person name="Zambonelli A."/>
            <person name="Paolocci F."/>
            <person name="Nowrousian M."/>
            <person name="Ottonello S."/>
            <person name="Baldrian P."/>
            <person name="Spatafora J.W."/>
            <person name="Henrissat B."/>
            <person name="Nagy L.G."/>
            <person name="Aury J.M."/>
            <person name="Wincker P."/>
            <person name="Grigoriev I.V."/>
            <person name="Bonfante P."/>
            <person name="Martin F.M."/>
        </authorList>
    </citation>
    <scope>NUCLEOTIDE SEQUENCE [LARGE SCALE GENOMIC DNA]</scope>
    <source>
        <strain evidence="2 3">120613-1</strain>
    </source>
</reference>
<dbReference type="Proteomes" id="UP000276215">
    <property type="component" value="Unassembled WGS sequence"/>
</dbReference>
<evidence type="ECO:0000313" key="2">
    <source>
        <dbReference type="EMBL" id="RPA99683.1"/>
    </source>
</evidence>
<organism evidence="2 3">
    <name type="scientific">Choiromyces venosus 120613-1</name>
    <dbReference type="NCBI Taxonomy" id="1336337"/>
    <lineage>
        <taxon>Eukaryota</taxon>
        <taxon>Fungi</taxon>
        <taxon>Dikarya</taxon>
        <taxon>Ascomycota</taxon>
        <taxon>Pezizomycotina</taxon>
        <taxon>Pezizomycetes</taxon>
        <taxon>Pezizales</taxon>
        <taxon>Tuberaceae</taxon>
        <taxon>Choiromyces</taxon>
    </lineage>
</organism>
<evidence type="ECO:0000256" key="1">
    <source>
        <dbReference type="SAM" id="MobiDB-lite"/>
    </source>
</evidence>
<name>A0A3N4JN60_9PEZI</name>
<dbReference type="EMBL" id="ML120385">
    <property type="protein sequence ID" value="RPA99683.1"/>
    <property type="molecule type" value="Genomic_DNA"/>
</dbReference>
<accession>A0A3N4JN60</accession>
<gene>
    <name evidence="2" type="ORF">L873DRAFT_1806183</name>
</gene>
<evidence type="ECO:0000313" key="3">
    <source>
        <dbReference type="Proteomes" id="UP000276215"/>
    </source>
</evidence>